<keyword evidence="2" id="KW-0378">Hydrolase</keyword>
<organism evidence="2 3">
    <name type="scientific">Kroppenstedtia eburnea</name>
    <dbReference type="NCBI Taxonomy" id="714067"/>
    <lineage>
        <taxon>Bacteria</taxon>
        <taxon>Bacillati</taxon>
        <taxon>Bacillota</taxon>
        <taxon>Bacilli</taxon>
        <taxon>Bacillales</taxon>
        <taxon>Thermoactinomycetaceae</taxon>
        <taxon>Kroppenstedtia</taxon>
    </lineage>
</organism>
<dbReference type="SUPFAM" id="SSF144052">
    <property type="entry name" value="Thermophilic metalloprotease-like"/>
    <property type="match status" value="1"/>
</dbReference>
<name>A0A1N7LG25_9BACL</name>
<sequence>MTDRSIQVSSKLLQQCLGLKSGESLLIVADDSKVELARALYQAGQQLGAESILTVMKERQKSGQEPPEAIGEAMKRANVVICVTEHSLTHTRARKEAAAADARVATMPGITPDMFLEGAITADYLQVKELTEKVTDFLAKGKRVKIVKDGEELVFSIEGRRGIASTGMYINPGESGNLPSGEGYIAPVEGSAAGRIKIDGSVAGMGKLDSPLYLTIEDGRLVHAEGEAAEKLLDVLGDGPGRMLGEFGIGTNDKARITGVVLEDEKVYGTIHIAFGSNHTFGGVVEAGVHVDLVVKDPDVYIDDVKVMEKGVPNF</sequence>
<proteinExistence type="predicted"/>
<dbReference type="InterPro" id="IPR052170">
    <property type="entry name" value="M29_Exopeptidase"/>
</dbReference>
<dbReference type="GO" id="GO:0004177">
    <property type="term" value="F:aminopeptidase activity"/>
    <property type="evidence" value="ECO:0007669"/>
    <property type="project" value="UniProtKB-KW"/>
</dbReference>
<dbReference type="PANTHER" id="PTHR34448">
    <property type="entry name" value="AMINOPEPTIDASE"/>
    <property type="match status" value="1"/>
</dbReference>
<dbReference type="GO" id="GO:0006508">
    <property type="term" value="P:proteolysis"/>
    <property type="evidence" value="ECO:0007669"/>
    <property type="project" value="InterPro"/>
</dbReference>
<gene>
    <name evidence="2" type="ORF">SAMN05421790_104151</name>
</gene>
<keyword evidence="1" id="KW-0479">Metal-binding</keyword>
<dbReference type="OrthoDB" id="9803993at2"/>
<keyword evidence="2" id="KW-0031">Aminopeptidase</keyword>
<dbReference type="Proteomes" id="UP000186795">
    <property type="component" value="Unassembled WGS sequence"/>
</dbReference>
<protein>
    <submittedName>
        <fullName evidence="2">Leucyl aminopeptidase (Aminopeptidase T)</fullName>
    </submittedName>
</protein>
<reference evidence="3" key="1">
    <citation type="submission" date="2017-01" db="EMBL/GenBank/DDBJ databases">
        <authorList>
            <person name="Varghese N."/>
            <person name="Submissions S."/>
        </authorList>
    </citation>
    <scope>NUCLEOTIDE SEQUENCE [LARGE SCALE GENOMIC DNA]</scope>
    <source>
        <strain evidence="3">DSM 45196</strain>
    </source>
</reference>
<dbReference type="InterPro" id="IPR058739">
    <property type="entry name" value="NicX"/>
</dbReference>
<dbReference type="EMBL" id="FTOD01000004">
    <property type="protein sequence ID" value="SIS72769.1"/>
    <property type="molecule type" value="Genomic_DNA"/>
</dbReference>
<accession>A0A1N7LG25</accession>
<evidence type="ECO:0000313" key="2">
    <source>
        <dbReference type="EMBL" id="SIS72769.1"/>
    </source>
</evidence>
<evidence type="ECO:0000256" key="1">
    <source>
        <dbReference type="ARBA" id="ARBA00022723"/>
    </source>
</evidence>
<dbReference type="AlphaFoldDB" id="A0A1N7LG25"/>
<keyword evidence="3" id="KW-1185">Reference proteome</keyword>
<dbReference type="Pfam" id="PF26233">
    <property type="entry name" value="NicX"/>
    <property type="match status" value="1"/>
</dbReference>
<dbReference type="RefSeq" id="WP_076524451.1">
    <property type="nucleotide sequence ID" value="NZ_CP048103.1"/>
</dbReference>
<evidence type="ECO:0000313" key="3">
    <source>
        <dbReference type="Proteomes" id="UP000186795"/>
    </source>
</evidence>
<dbReference type="GO" id="GO:0046872">
    <property type="term" value="F:metal ion binding"/>
    <property type="evidence" value="ECO:0007669"/>
    <property type="project" value="UniProtKB-KW"/>
</dbReference>
<dbReference type="PANTHER" id="PTHR34448:SF1">
    <property type="entry name" value="BLL6088 PROTEIN"/>
    <property type="match status" value="1"/>
</dbReference>
<keyword evidence="2" id="KW-0645">Protease</keyword>